<dbReference type="GO" id="GO:0016853">
    <property type="term" value="F:isomerase activity"/>
    <property type="evidence" value="ECO:0007669"/>
    <property type="project" value="UniProtKB-KW"/>
</dbReference>
<evidence type="ECO:0000259" key="1">
    <source>
        <dbReference type="Pfam" id="PF11716"/>
    </source>
</evidence>
<evidence type="ECO:0000313" key="3">
    <source>
        <dbReference type="Proteomes" id="UP000292373"/>
    </source>
</evidence>
<dbReference type="InterPro" id="IPR024344">
    <property type="entry name" value="MDMPI_metal-binding"/>
</dbReference>
<name>A0A4Q9KFP8_9ACTN</name>
<keyword evidence="2" id="KW-0670">Pyruvate</keyword>
<dbReference type="NCBIfam" id="TIGR03083">
    <property type="entry name" value="maleylpyruvate isomerase family mycothiol-dependent enzyme"/>
    <property type="match status" value="1"/>
</dbReference>
<feature type="domain" description="Mycothiol-dependent maleylpyruvate isomerase metal-binding" evidence="1">
    <location>
        <begin position="73"/>
        <end position="205"/>
    </location>
</feature>
<protein>
    <submittedName>
        <fullName evidence="2">Maleylpyruvate isomerase family mycothiol-dependent enzyme</fullName>
    </submittedName>
</protein>
<dbReference type="GO" id="GO:0046872">
    <property type="term" value="F:metal ion binding"/>
    <property type="evidence" value="ECO:0007669"/>
    <property type="project" value="InterPro"/>
</dbReference>
<reference evidence="2 3" key="1">
    <citation type="submission" date="2019-01" db="EMBL/GenBank/DDBJ databases">
        <title>Lactibacter flavus gen. nov., sp. nov., a novel bacterium of the family Propionibacteriaceae isolated from raw milk and dairy products.</title>
        <authorList>
            <person name="Huptas C."/>
            <person name="Wenning M."/>
            <person name="Breitenwieser F."/>
            <person name="Doll E."/>
            <person name="Von Neubeck M."/>
            <person name="Busse H.-J."/>
            <person name="Scherer S."/>
        </authorList>
    </citation>
    <scope>NUCLEOTIDE SEQUENCE [LARGE SCALE GENOMIC DNA]</scope>
    <source>
        <strain evidence="2 3">KCTC 33808</strain>
    </source>
</reference>
<dbReference type="SUPFAM" id="SSF109854">
    <property type="entry name" value="DinB/YfiT-like putative metalloenzymes"/>
    <property type="match status" value="1"/>
</dbReference>
<dbReference type="OrthoDB" id="5118203at2"/>
<sequence length="292" mass="31994">MRESRGSSRLTFRRLCSRAPATIRRSVTRTMLGAAPDSFRTALHGDEPGKARVTFMLAILNQGQVEPALRRIATATQALLRQTLDLEEDDWRAPSLLPGWSRAHVASHISRNADALRRVIAAARDGEPAPLYPSSAAKFNDIERGSERSGLELHVDLDTSAGELANLCERVEDWLVPVRLIGGEFPLSVVTLIRLHELTLHHLDLDTGFTWEDVDLIPARWMLEWMLILLRDDQSLPAVDIESDAGVAASLGGVGERRTVTGPDAALWAWVTGRTKGEGLTDAEGISFPLAG</sequence>
<accession>A0A4Q9KFP8</accession>
<gene>
    <name evidence="2" type="ORF">ET989_02740</name>
</gene>
<evidence type="ECO:0000313" key="2">
    <source>
        <dbReference type="EMBL" id="TBT87248.1"/>
    </source>
</evidence>
<keyword evidence="2" id="KW-0413">Isomerase</keyword>
<keyword evidence="3" id="KW-1185">Reference proteome</keyword>
<dbReference type="EMBL" id="SDMQ01000002">
    <property type="protein sequence ID" value="TBT87248.1"/>
    <property type="molecule type" value="Genomic_DNA"/>
</dbReference>
<organism evidence="2 3">
    <name type="scientific">Propioniciclava sinopodophylli</name>
    <dbReference type="NCBI Taxonomy" id="1837344"/>
    <lineage>
        <taxon>Bacteria</taxon>
        <taxon>Bacillati</taxon>
        <taxon>Actinomycetota</taxon>
        <taxon>Actinomycetes</taxon>
        <taxon>Propionibacteriales</taxon>
        <taxon>Propionibacteriaceae</taxon>
        <taxon>Propioniciclava</taxon>
    </lineage>
</organism>
<dbReference type="Gene3D" id="1.20.120.450">
    <property type="entry name" value="dinb family like domain"/>
    <property type="match status" value="1"/>
</dbReference>
<dbReference type="InterPro" id="IPR034660">
    <property type="entry name" value="DinB/YfiT-like"/>
</dbReference>
<dbReference type="AlphaFoldDB" id="A0A4Q9KFP8"/>
<dbReference type="Proteomes" id="UP000292373">
    <property type="component" value="Unassembled WGS sequence"/>
</dbReference>
<proteinExistence type="predicted"/>
<dbReference type="Pfam" id="PF11716">
    <property type="entry name" value="MDMPI_N"/>
    <property type="match status" value="1"/>
</dbReference>
<dbReference type="InterPro" id="IPR017517">
    <property type="entry name" value="Maleyloyr_isom"/>
</dbReference>
<comment type="caution">
    <text evidence="2">The sequence shown here is derived from an EMBL/GenBank/DDBJ whole genome shotgun (WGS) entry which is preliminary data.</text>
</comment>